<reference evidence="2 3" key="1">
    <citation type="submission" date="2019-06" db="EMBL/GenBank/DDBJ databases">
        <title>Genomic insights into carbon and energy metabolism of Deferribacter autotrophicus revealed new metabolic traits in the phylum Deferribacteres.</title>
        <authorList>
            <person name="Slobodkin A.I."/>
            <person name="Slobodkina G.B."/>
            <person name="Allioux M."/>
            <person name="Alain K."/>
            <person name="Jebbar M."/>
            <person name="Shadrin V."/>
            <person name="Kublanov I.V."/>
            <person name="Toshchakov S.V."/>
            <person name="Bonch-Osmolovskaya E.A."/>
        </authorList>
    </citation>
    <scope>NUCLEOTIDE SEQUENCE [LARGE SCALE GENOMIC DNA]</scope>
    <source>
        <strain evidence="2 3">SL50</strain>
    </source>
</reference>
<keyword evidence="1" id="KW-1133">Transmembrane helix</keyword>
<dbReference type="Proteomes" id="UP000322876">
    <property type="component" value="Unassembled WGS sequence"/>
</dbReference>
<dbReference type="EMBL" id="VFJB01000005">
    <property type="protein sequence ID" value="KAA0258057.1"/>
    <property type="molecule type" value="Genomic_DNA"/>
</dbReference>
<keyword evidence="1" id="KW-0472">Membrane</keyword>
<protein>
    <submittedName>
        <fullName evidence="2">Uncharacterized protein</fullName>
    </submittedName>
</protein>
<evidence type="ECO:0000256" key="1">
    <source>
        <dbReference type="SAM" id="Phobius"/>
    </source>
</evidence>
<gene>
    <name evidence="2" type="ORF">FHQ18_06580</name>
</gene>
<evidence type="ECO:0000313" key="3">
    <source>
        <dbReference type="Proteomes" id="UP000322876"/>
    </source>
</evidence>
<dbReference type="AlphaFoldDB" id="A0A5A8F7F0"/>
<sequence>MVKKKNQVLDEVPIDKVESFVEKNFKNILIVVGVLILAVLAGYGVKTYMSNKYISSLNELGGYEISFANGEKDKALISDYVDKGVSISKVKDYVVLKAIQLYTDLGLTNEIKMLASNVGDNFRELSDSLLSDLNIKNVDANKYLTDSYLKPVWYYKAILNSKSDDERKKLYEEFKLKFPESRLLELLDNWGLNS</sequence>
<dbReference type="RefSeq" id="WP_149266378.1">
    <property type="nucleotide sequence ID" value="NZ_VFJB01000005.1"/>
</dbReference>
<keyword evidence="1" id="KW-0812">Transmembrane</keyword>
<accession>A0A5A8F7F0</accession>
<comment type="caution">
    <text evidence="2">The sequence shown here is derived from an EMBL/GenBank/DDBJ whole genome shotgun (WGS) entry which is preliminary data.</text>
</comment>
<dbReference type="OrthoDB" id="9800197at2"/>
<name>A0A5A8F7F0_9BACT</name>
<organism evidence="2 3">
    <name type="scientific">Deferribacter autotrophicus</name>
    <dbReference type="NCBI Taxonomy" id="500465"/>
    <lineage>
        <taxon>Bacteria</taxon>
        <taxon>Pseudomonadati</taxon>
        <taxon>Deferribacterota</taxon>
        <taxon>Deferribacteres</taxon>
        <taxon>Deferribacterales</taxon>
        <taxon>Deferribacteraceae</taxon>
        <taxon>Deferribacter</taxon>
    </lineage>
</organism>
<feature type="transmembrane region" description="Helical" evidence="1">
    <location>
        <begin position="28"/>
        <end position="45"/>
    </location>
</feature>
<keyword evidence="3" id="KW-1185">Reference proteome</keyword>
<proteinExistence type="predicted"/>
<evidence type="ECO:0000313" key="2">
    <source>
        <dbReference type="EMBL" id="KAA0258057.1"/>
    </source>
</evidence>